<evidence type="ECO:0000256" key="9">
    <source>
        <dbReference type="PIRSR" id="PIRSR623088-2"/>
    </source>
</evidence>
<evidence type="ECO:0000256" key="8">
    <source>
        <dbReference type="PIRSR" id="PIRSR623088-1"/>
    </source>
</evidence>
<evidence type="ECO:0000259" key="12">
    <source>
        <dbReference type="PROSITE" id="PS50112"/>
    </source>
</evidence>
<feature type="region of interest" description="Disordered" evidence="11">
    <location>
        <begin position="190"/>
        <end position="255"/>
    </location>
</feature>
<dbReference type="InterPro" id="IPR036971">
    <property type="entry name" value="PDEase_catalytic_dom_sf"/>
</dbReference>
<dbReference type="SMART" id="SM00091">
    <property type="entry name" value="PAS"/>
    <property type="match status" value="1"/>
</dbReference>
<sequence length="1413" mass="158630">MRKCFVKISNAFRHKPVYAPPEPEHHNDAAEVEEHVRHSNAYADVEGALCGKGREASAASSDKTTTVKAKHSNNLASDKLKECNDKSADSADKASNSTNTTTTKTTKPIAKANRVDGNVNEVYVGRAVQAREREKVVEKKKKKDKSKYFIRSATSPSLEEKTPDKHTCVGNAALLSTSDMGDIAVYRSSQECGGMGDNRNSARSSTRSSGRSSGIFRLFLGSGKKKKKEKDDDSENEQEGKREKKQEKVQERYKVSAEKAPLAVMEQQQLGFDEDELKALPKVSKTSGNAAAVRPRGGGGDTDNIKTQLLDKPDDKSAYNKSNTYTYASAKGDLGDAADNETHRYRPNGSVDTKTESKVDTKSTASVALTKTAKSHDERSYISEYKSFVEDEKPNLIGTPFPETEAFNFEQALNRKTSERHSRVHTVEARTDTAKCHTETPKTPEEIEYEANMAAESADIMTPLPHNITFTSGRKSLTTARPLASDIAEMIRNLDANTLRINNMSVEEKIELMRRFEQPSQQEKEMDLKSAHHPHHQNHHAHSSQQQQPTNNSLRRSSGSRNALNPLRLAMENRIVLQASTVGVTQQLQGVDIDGVGESTCDSDDDVEVVLRRKYIDYPDGEKVIISSCLYERRQPEGPKLKLLVRSQQGDNRDEGSGERSLMDVKFPTVLPPNPQLKALLVFHKSDNICEVITEACHRQQLDVTVARTKEGALDTLTNTNEEFYHLIIIDARSTKHLDAEYIARSIRHTNGHHFTTIIAVVKKSFFEKDDVLIALLDAGVNRCVPETTNLSMCNIELKQILHSIVRPHNVMSTQQALYTALHRLKEVILITDNHLRIQYANRAAERLLNMRMDEIISKPLADIFISDVSTIMIHGRKNKEFDEILTVRRKGQEDVAMHVRVIPVACIGRTPTHYVFNLDVPGSHGDFVATLPQAREAPRGSQHSIRRGSVDVRSVASDGLRRTSLAKLTSLPLEAPITKIINLLSQVQENCSPDEARLIDKVMEFLKREGLYSPQMKEIRTDDPIATDLIGALLTGPSLYSSRRSSNDSIIRVGGRQSTCMPAKMKATPHIMELLEESLSWEFDIFKLEEITEKRPLLYLGMEMFRRFNVFATLNIDENVCKSWLAVIEANYHANNSYHNSTHAADVMQATGCFLTQLAAKDMGMDRTDEAIALIAAAAHDVDHPGRSSAFLCNSRNTLALLYNDLCVLESHHASITFRLTLSDDKVNIFKNLDTESYKSVRSVVIDMILATEMTRHFEHLAKFVSIFGSDEEPKDIVQSEEESSILIRRMMIKVADVSNPSRQPSYCIEWARRIAEEYFTQTDEEKAKTLPIVMPMFDRNTCSIPKSQIGFIEYIIQDMMHAWDSFIDMPQLVTYMQINYSQWKKFEDQGVHTLADVKSKQHSLSVKKSAK</sequence>
<dbReference type="GO" id="GO:0004115">
    <property type="term" value="F:3',5'-cyclic-AMP phosphodiesterase activity"/>
    <property type="evidence" value="ECO:0007669"/>
    <property type="project" value="UniProtKB-EC"/>
</dbReference>
<name>A0A0A1XJC2_ZEUCU</name>
<feature type="binding site" evidence="9">
    <location>
        <begin position="1140"/>
        <end position="1144"/>
    </location>
    <ligand>
        <name>AMP</name>
        <dbReference type="ChEBI" id="CHEBI:456215"/>
    </ligand>
</feature>
<comment type="similarity">
    <text evidence="3">Belongs to the cyclic nucleotide phosphodiesterase family. PDE8 subfamily.</text>
</comment>
<dbReference type="CDD" id="cd00130">
    <property type="entry name" value="PAS"/>
    <property type="match status" value="1"/>
</dbReference>
<dbReference type="EMBL" id="GBXI01003302">
    <property type="protein sequence ID" value="JAD10990.1"/>
    <property type="molecule type" value="Transcribed_RNA"/>
</dbReference>
<feature type="domain" description="PDEase" evidence="13">
    <location>
        <begin position="1058"/>
        <end position="1392"/>
    </location>
</feature>
<feature type="domain" description="PAS" evidence="12">
    <location>
        <begin position="814"/>
        <end position="865"/>
    </location>
</feature>
<feature type="binding site" evidence="9">
    <location>
        <position position="1182"/>
    </location>
    <ligand>
        <name>AMP</name>
        <dbReference type="ChEBI" id="CHEBI:456215"/>
    </ligand>
</feature>
<evidence type="ECO:0000256" key="5">
    <source>
        <dbReference type="ARBA" id="ARBA00022723"/>
    </source>
</evidence>
<dbReference type="InterPro" id="IPR035965">
    <property type="entry name" value="PAS-like_dom_sf"/>
</dbReference>
<comment type="cofactor">
    <cofactor evidence="1">
        <name>a divalent metal cation</name>
        <dbReference type="ChEBI" id="CHEBI:60240"/>
    </cofactor>
</comment>
<dbReference type="InterPro" id="IPR000014">
    <property type="entry name" value="PAS"/>
</dbReference>
<feature type="region of interest" description="Disordered" evidence="11">
    <location>
        <begin position="330"/>
        <end position="358"/>
    </location>
</feature>
<evidence type="ECO:0000256" key="6">
    <source>
        <dbReference type="ARBA" id="ARBA00022801"/>
    </source>
</evidence>
<dbReference type="PRINTS" id="PR00387">
    <property type="entry name" value="PDIESTERASE1"/>
</dbReference>
<evidence type="ECO:0000256" key="4">
    <source>
        <dbReference type="ARBA" id="ARBA00012276"/>
    </source>
</evidence>
<feature type="compositionally biased region" description="Basic and acidic residues" evidence="11">
    <location>
        <begin position="309"/>
        <end position="318"/>
    </location>
</feature>
<evidence type="ECO:0000256" key="1">
    <source>
        <dbReference type="ARBA" id="ARBA00001968"/>
    </source>
</evidence>
<feature type="binding site" evidence="10">
    <location>
        <position position="1181"/>
    </location>
    <ligand>
        <name>Zn(2+)</name>
        <dbReference type="ChEBI" id="CHEBI:29105"/>
        <label>1</label>
    </ligand>
</feature>
<dbReference type="Gene3D" id="3.30.450.20">
    <property type="entry name" value="PAS domain"/>
    <property type="match status" value="1"/>
</dbReference>
<evidence type="ECO:0000259" key="13">
    <source>
        <dbReference type="PROSITE" id="PS51845"/>
    </source>
</evidence>
<evidence type="ECO:0000256" key="7">
    <source>
        <dbReference type="ARBA" id="ARBA00023149"/>
    </source>
</evidence>
<proteinExistence type="inferred from homology"/>
<reference evidence="14" key="1">
    <citation type="submission" date="2014-11" db="EMBL/GenBank/DDBJ databases">
        <authorList>
            <person name="Geib S."/>
        </authorList>
    </citation>
    <scope>NUCLEOTIDE SEQUENCE</scope>
</reference>
<keyword evidence="6" id="KW-0378">Hydrolase</keyword>
<feature type="compositionally biased region" description="Low complexity" evidence="11">
    <location>
        <begin position="93"/>
        <end position="107"/>
    </location>
</feature>
<feature type="binding site" evidence="9">
    <location>
        <position position="1298"/>
    </location>
    <ligand>
        <name>AMP</name>
        <dbReference type="ChEBI" id="CHEBI:456215"/>
    </ligand>
</feature>
<evidence type="ECO:0000313" key="14">
    <source>
        <dbReference type="EMBL" id="JAD10990.1"/>
    </source>
</evidence>
<feature type="compositionally biased region" description="Basic and acidic residues" evidence="11">
    <location>
        <begin position="78"/>
        <end position="92"/>
    </location>
</feature>
<reference evidence="14" key="2">
    <citation type="journal article" date="2015" name="Gigascience">
        <title>Reconstructing a comprehensive transcriptome assembly of a white-pupal translocated strain of the pest fruit fly Bactrocera cucurbitae.</title>
        <authorList>
            <person name="Sim S.B."/>
            <person name="Calla B."/>
            <person name="Hall B."/>
            <person name="DeRego T."/>
            <person name="Geib S.M."/>
        </authorList>
    </citation>
    <scope>NUCLEOTIDE SEQUENCE</scope>
</reference>
<accession>A0A0A1XJC2</accession>
<comment type="pathway">
    <text evidence="2">Purine metabolism; 3',5'-cyclic AMP degradation; AMP from 3',5'-cyclic AMP: step 1/1.</text>
</comment>
<dbReference type="PANTHER" id="PTHR11347">
    <property type="entry name" value="CYCLIC NUCLEOTIDE PHOSPHODIESTERASE"/>
    <property type="match status" value="1"/>
</dbReference>
<protein>
    <recommendedName>
        <fullName evidence="4">3',5'-cyclic-AMP phosphodiesterase</fullName>
        <ecNumber evidence="4">3.1.4.53</ecNumber>
    </recommendedName>
</protein>
<feature type="binding site" evidence="9">
    <location>
        <position position="1350"/>
    </location>
    <ligand>
        <name>AMP</name>
        <dbReference type="ChEBI" id="CHEBI:456215"/>
    </ligand>
</feature>
<dbReference type="GO" id="GO:0006198">
    <property type="term" value="P:cAMP catabolic process"/>
    <property type="evidence" value="ECO:0007669"/>
    <property type="project" value="UniProtKB-UniPathway"/>
</dbReference>
<dbReference type="InterPro" id="IPR003607">
    <property type="entry name" value="HD/PDEase_dom"/>
</dbReference>
<evidence type="ECO:0000256" key="2">
    <source>
        <dbReference type="ARBA" id="ARBA00004703"/>
    </source>
</evidence>
<keyword evidence="5 10" id="KW-0479">Metal-binding</keyword>
<dbReference type="PROSITE" id="PS51845">
    <property type="entry name" value="PDEASE_I_2"/>
    <property type="match status" value="1"/>
</dbReference>
<dbReference type="Pfam" id="PF23198">
    <property type="entry name" value="PDE8A_N"/>
    <property type="match status" value="1"/>
</dbReference>
<feature type="region of interest" description="Disordered" evidence="11">
    <location>
        <begin position="78"/>
        <end position="112"/>
    </location>
</feature>
<dbReference type="Gene3D" id="1.10.1300.10">
    <property type="entry name" value="3'5'-cyclic nucleotide phosphodiesterase, catalytic domain"/>
    <property type="match status" value="1"/>
</dbReference>
<dbReference type="InterPro" id="IPR057304">
    <property type="entry name" value="PDE8-like_REC_N"/>
</dbReference>
<dbReference type="UniPathway" id="UPA00762">
    <property type="reaction ID" value="UER00747"/>
</dbReference>
<dbReference type="PROSITE" id="PS50112">
    <property type="entry name" value="PAS"/>
    <property type="match status" value="1"/>
</dbReference>
<dbReference type="GO" id="GO:0046872">
    <property type="term" value="F:metal ion binding"/>
    <property type="evidence" value="ECO:0007669"/>
    <property type="project" value="UniProtKB-KW"/>
</dbReference>
<organism evidence="14">
    <name type="scientific">Zeugodacus cucurbitae</name>
    <name type="common">Melon fruit fly</name>
    <name type="synonym">Bactrocera cucurbitae</name>
    <dbReference type="NCBI Taxonomy" id="28588"/>
    <lineage>
        <taxon>Eukaryota</taxon>
        <taxon>Metazoa</taxon>
        <taxon>Ecdysozoa</taxon>
        <taxon>Arthropoda</taxon>
        <taxon>Hexapoda</taxon>
        <taxon>Insecta</taxon>
        <taxon>Pterygota</taxon>
        <taxon>Neoptera</taxon>
        <taxon>Endopterygota</taxon>
        <taxon>Diptera</taxon>
        <taxon>Brachycera</taxon>
        <taxon>Muscomorpha</taxon>
        <taxon>Tephritoidea</taxon>
        <taxon>Tephritidae</taxon>
        <taxon>Zeugodacus</taxon>
        <taxon>Zeugodacus</taxon>
    </lineage>
</organism>
<dbReference type="GO" id="GO:0007165">
    <property type="term" value="P:signal transduction"/>
    <property type="evidence" value="ECO:0007669"/>
    <property type="project" value="InterPro"/>
</dbReference>
<dbReference type="Pfam" id="PF13426">
    <property type="entry name" value="PAS_9"/>
    <property type="match status" value="1"/>
</dbReference>
<feature type="binding site" evidence="10">
    <location>
        <position position="1182"/>
    </location>
    <ligand>
        <name>Zn(2+)</name>
        <dbReference type="ChEBI" id="CHEBI:29105"/>
        <label>2</label>
    </ligand>
</feature>
<dbReference type="SUPFAM" id="SSF55785">
    <property type="entry name" value="PYP-like sensor domain (PAS domain)"/>
    <property type="match status" value="1"/>
</dbReference>
<feature type="region of interest" description="Disordered" evidence="11">
    <location>
        <begin position="284"/>
        <end position="318"/>
    </location>
</feature>
<evidence type="ECO:0000256" key="10">
    <source>
        <dbReference type="PIRSR" id="PIRSR623088-3"/>
    </source>
</evidence>
<feature type="compositionally biased region" description="Basic and acidic residues" evidence="11">
    <location>
        <begin position="238"/>
        <end position="255"/>
    </location>
</feature>
<feature type="compositionally biased region" description="Low complexity" evidence="11">
    <location>
        <begin position="543"/>
        <end position="560"/>
    </location>
</feature>
<dbReference type="SUPFAM" id="SSF109604">
    <property type="entry name" value="HD-domain/PDEase-like"/>
    <property type="match status" value="1"/>
</dbReference>
<feature type="compositionally biased region" description="Low complexity" evidence="11">
    <location>
        <begin position="199"/>
        <end position="213"/>
    </location>
</feature>
<dbReference type="CDD" id="cd00077">
    <property type="entry name" value="HDc"/>
    <property type="match status" value="1"/>
</dbReference>
<gene>
    <name evidence="14" type="primary">Pde8b_0</name>
    <name evidence="14" type="ORF">g.47847</name>
</gene>
<keyword evidence="7" id="KW-0114">cAMP</keyword>
<dbReference type="Pfam" id="PF00233">
    <property type="entry name" value="PDEase_I"/>
    <property type="match status" value="1"/>
</dbReference>
<feature type="compositionally biased region" description="Basic residues" evidence="11">
    <location>
        <begin position="531"/>
        <end position="542"/>
    </location>
</feature>
<feature type="active site" description="Proton donor" evidence="8">
    <location>
        <position position="1140"/>
    </location>
</feature>
<dbReference type="EC" id="3.1.4.53" evidence="4"/>
<feature type="binding site" evidence="10">
    <location>
        <position position="1182"/>
    </location>
    <ligand>
        <name>Zn(2+)</name>
        <dbReference type="ChEBI" id="CHEBI:29105"/>
        <label>1</label>
    </ligand>
</feature>
<feature type="binding site" evidence="10">
    <location>
        <position position="1298"/>
    </location>
    <ligand>
        <name>Zn(2+)</name>
        <dbReference type="ChEBI" id="CHEBI:29105"/>
        <label>1</label>
    </ligand>
</feature>
<evidence type="ECO:0000256" key="11">
    <source>
        <dbReference type="SAM" id="MobiDB-lite"/>
    </source>
</evidence>
<feature type="compositionally biased region" description="Basic and acidic residues" evidence="11">
    <location>
        <begin position="518"/>
        <end position="530"/>
    </location>
</feature>
<dbReference type="SMART" id="SM00471">
    <property type="entry name" value="HDc"/>
    <property type="match status" value="1"/>
</dbReference>
<dbReference type="InterPro" id="IPR002073">
    <property type="entry name" value="PDEase_catalytic_dom"/>
</dbReference>
<evidence type="ECO:0000256" key="3">
    <source>
        <dbReference type="ARBA" id="ARBA00006437"/>
    </source>
</evidence>
<feature type="binding site" evidence="10">
    <location>
        <position position="1144"/>
    </location>
    <ligand>
        <name>Zn(2+)</name>
        <dbReference type="ChEBI" id="CHEBI:29105"/>
        <label>1</label>
    </ligand>
</feature>
<dbReference type="InterPro" id="IPR023088">
    <property type="entry name" value="PDEase"/>
</dbReference>
<feature type="region of interest" description="Disordered" evidence="11">
    <location>
        <begin position="518"/>
        <end position="560"/>
    </location>
</feature>
<dbReference type="FunFam" id="1.10.1300.10:FF:000002">
    <property type="entry name" value="Phosphodiesterase"/>
    <property type="match status" value="1"/>
</dbReference>